<evidence type="ECO:0000313" key="2">
    <source>
        <dbReference type="Proteomes" id="UP001434737"/>
    </source>
</evidence>
<proteinExistence type="predicted"/>
<organism evidence="1 2">
    <name type="scientific">Helicobacter mastomyrinus</name>
    <dbReference type="NCBI Taxonomy" id="287948"/>
    <lineage>
        <taxon>Bacteria</taxon>
        <taxon>Pseudomonadati</taxon>
        <taxon>Campylobacterota</taxon>
        <taxon>Epsilonproteobacteria</taxon>
        <taxon>Campylobacterales</taxon>
        <taxon>Helicobacteraceae</taxon>
        <taxon>Helicobacter</taxon>
    </lineage>
</organism>
<reference evidence="1 2" key="1">
    <citation type="submission" date="2024-02" db="EMBL/GenBank/DDBJ databases">
        <title>Genome and pathogenicity analysis of Helicobacter mastomyrinus isolated from mice.</title>
        <authorList>
            <person name="Zhu L."/>
        </authorList>
    </citation>
    <scope>NUCLEOTIDE SEQUENCE [LARGE SCALE GENOMIC DNA]</scope>
    <source>
        <strain evidence="1 2">Hm-17</strain>
    </source>
</reference>
<dbReference type="Proteomes" id="UP001434737">
    <property type="component" value="Chromosome"/>
</dbReference>
<evidence type="ECO:0000313" key="1">
    <source>
        <dbReference type="EMBL" id="XAM18385.1"/>
    </source>
</evidence>
<keyword evidence="2" id="KW-1185">Reference proteome</keyword>
<gene>
    <name evidence="1" type="ORF">V3I05_01500</name>
</gene>
<name>A0ABZ3F846_9HELI</name>
<dbReference type="SUPFAM" id="SSF159894">
    <property type="entry name" value="YgaC/TfoX-N like"/>
    <property type="match status" value="1"/>
</dbReference>
<accession>A0ABZ3F846</accession>
<dbReference type="EMBL" id="CP145316">
    <property type="protein sequence ID" value="XAM18385.1"/>
    <property type="molecule type" value="Genomic_DNA"/>
</dbReference>
<protein>
    <submittedName>
        <fullName evidence="1">Transcriptional regulator</fullName>
    </submittedName>
</protein>
<dbReference type="RefSeq" id="WP_300449802.1">
    <property type="nucleotide sequence ID" value="NZ_CP145316.1"/>
</dbReference>
<sequence>MVVESFKDFVLEQLDSALQGQYQFSAKKMFGEYCIYVQDMGVQGDNVAKAIFLLCDDTLFIKQHKILQDICKNLPLGIPYPNAKEYYMLDVEDSALLKSIVELVSLILPAPKKRK</sequence>